<dbReference type="AlphaFoldDB" id="F5RAS5"/>
<gene>
    <name evidence="1" type="ORF">METUNv1_01412</name>
</gene>
<dbReference type="EMBL" id="AFHG01000041">
    <property type="protein sequence ID" value="EGK72296.1"/>
    <property type="molecule type" value="Genomic_DNA"/>
</dbReference>
<dbReference type="Proteomes" id="UP000005019">
    <property type="component" value="Unassembled WGS sequence"/>
</dbReference>
<accession>F5RAS5</accession>
<keyword evidence="2" id="KW-1185">Reference proteome</keyword>
<comment type="caution">
    <text evidence="1">The sequence shown here is derived from an EMBL/GenBank/DDBJ whole genome shotgun (WGS) entry which is preliminary data.</text>
</comment>
<name>F5RAS5_METUF</name>
<evidence type="ECO:0000313" key="1">
    <source>
        <dbReference type="EMBL" id="EGK72296.1"/>
    </source>
</evidence>
<reference evidence="1 2" key="1">
    <citation type="journal article" date="2011" name="J. Bacteriol.">
        <title>Genome sequence of Methyloversatilis universalis FAM5T, a methylotrophic representative of the order Rhodocyclales.</title>
        <authorList>
            <person name="Kittichotirat W."/>
            <person name="Good N.M."/>
            <person name="Hall R."/>
            <person name="Bringel F."/>
            <person name="Lajus A."/>
            <person name="Medigue C."/>
            <person name="Smalley N.E."/>
            <person name="Beck D."/>
            <person name="Bumgarner R."/>
            <person name="Vuilleumier S."/>
            <person name="Kalyuzhnaya M.G."/>
        </authorList>
    </citation>
    <scope>NUCLEOTIDE SEQUENCE [LARGE SCALE GENOMIC DNA]</scope>
    <source>
        <strain evidence="2">ATCC BAA-1314 / JCM 13912 / FAM5</strain>
    </source>
</reference>
<dbReference type="RefSeq" id="WP_008060194.1">
    <property type="nucleotide sequence ID" value="NZ_AFHG01000041.1"/>
</dbReference>
<organism evidence="1 2">
    <name type="scientific">Methyloversatilis universalis (strain ATCC BAA-1314 / DSM 25237 / JCM 13912 / CCUG 52030 / FAM5)</name>
    <dbReference type="NCBI Taxonomy" id="1000565"/>
    <lineage>
        <taxon>Bacteria</taxon>
        <taxon>Pseudomonadati</taxon>
        <taxon>Pseudomonadota</taxon>
        <taxon>Betaproteobacteria</taxon>
        <taxon>Nitrosomonadales</taxon>
        <taxon>Sterolibacteriaceae</taxon>
        <taxon>Methyloversatilis</taxon>
    </lineage>
</organism>
<protein>
    <submittedName>
        <fullName evidence="1">Uncharacterized protein</fullName>
    </submittedName>
</protein>
<sequence>MKALNAPARTAGRSASASRTLLSVLASVAAAWLLVSLPDVAALRNAALAGAVPAVSLQPSPRPL</sequence>
<proteinExistence type="predicted"/>
<evidence type="ECO:0000313" key="2">
    <source>
        <dbReference type="Proteomes" id="UP000005019"/>
    </source>
</evidence>
<dbReference type="STRING" id="1000565.METUNv1_01412"/>